<name>A0A382KPM1_9ZZZZ</name>
<proteinExistence type="predicted"/>
<protein>
    <recommendedName>
        <fullName evidence="2">UspA domain-containing protein</fullName>
    </recommendedName>
</protein>
<dbReference type="AlphaFoldDB" id="A0A382KPM1"/>
<dbReference type="Gene3D" id="3.40.50.12370">
    <property type="match status" value="1"/>
</dbReference>
<gene>
    <name evidence="1" type="ORF">METZ01_LOCUS279254</name>
</gene>
<reference evidence="1" key="1">
    <citation type="submission" date="2018-05" db="EMBL/GenBank/DDBJ databases">
        <authorList>
            <person name="Lanie J.A."/>
            <person name="Ng W.-L."/>
            <person name="Kazmierczak K.M."/>
            <person name="Andrzejewski T.M."/>
            <person name="Davidsen T.M."/>
            <person name="Wayne K.J."/>
            <person name="Tettelin H."/>
            <person name="Glass J.I."/>
            <person name="Rusch D."/>
            <person name="Podicherti R."/>
            <person name="Tsui H.-C.T."/>
            <person name="Winkler M.E."/>
        </authorList>
    </citation>
    <scope>NUCLEOTIDE SEQUENCE</scope>
</reference>
<sequence>MTKVDQFESAFRAADKPVFEFLQPVVERALVVTDLRGADATAFRDQVRDFLAVLGNGVQWDLDDGDSFKTIEALLERVNVRNPDLICTYRNLHSEAWRWPYSLGEYLDVLTQIVACPVLVFPHPQADRTNGHTLQGTDIVMAITTHLAGDNSLVNNAAGFTNDGGTLWLAHVEDEKSFGRFIDTISKIDAIDTDTSRERILAQMLKEPGDYIRSCKEVIVTHRPSVRVEKIVTVGGRLAEFRRLIDKYTVDLLVMYTKDADQSAMHGLAYPLAVELREIPLLLL</sequence>
<accession>A0A382KPM1</accession>
<evidence type="ECO:0008006" key="2">
    <source>
        <dbReference type="Google" id="ProtNLM"/>
    </source>
</evidence>
<evidence type="ECO:0000313" key="1">
    <source>
        <dbReference type="EMBL" id="SVC26400.1"/>
    </source>
</evidence>
<organism evidence="1">
    <name type="scientific">marine metagenome</name>
    <dbReference type="NCBI Taxonomy" id="408172"/>
    <lineage>
        <taxon>unclassified sequences</taxon>
        <taxon>metagenomes</taxon>
        <taxon>ecological metagenomes</taxon>
    </lineage>
</organism>
<dbReference type="EMBL" id="UINC01082017">
    <property type="protein sequence ID" value="SVC26400.1"/>
    <property type="molecule type" value="Genomic_DNA"/>
</dbReference>